<dbReference type="InterPro" id="IPR038165">
    <property type="entry name" value="FlgT_C_sf"/>
</dbReference>
<dbReference type="Pfam" id="PF03783">
    <property type="entry name" value="CsgG"/>
    <property type="match status" value="1"/>
</dbReference>
<name>A0A1F5EY38_9BACT</name>
<protein>
    <recommendedName>
        <fullName evidence="4">Curli production assembly/transport component CsgG</fullName>
    </recommendedName>
</protein>
<feature type="signal peptide" evidence="1">
    <location>
        <begin position="1"/>
        <end position="19"/>
    </location>
</feature>
<dbReference type="Gene3D" id="3.40.50.10610">
    <property type="entry name" value="ABC-type transport auxiliary lipoprotein component"/>
    <property type="match status" value="1"/>
</dbReference>
<comment type="caution">
    <text evidence="2">The sequence shown here is derived from an EMBL/GenBank/DDBJ whole genome shotgun (WGS) entry which is preliminary data.</text>
</comment>
<dbReference type="SUPFAM" id="SSF56925">
    <property type="entry name" value="OMPA-like"/>
    <property type="match status" value="1"/>
</dbReference>
<reference evidence="2 3" key="1">
    <citation type="journal article" date="2016" name="Nat. Commun.">
        <title>Thousands of microbial genomes shed light on interconnected biogeochemical processes in an aquifer system.</title>
        <authorList>
            <person name="Anantharaman K."/>
            <person name="Brown C.T."/>
            <person name="Hug L.A."/>
            <person name="Sharon I."/>
            <person name="Castelle C.J."/>
            <person name="Probst A.J."/>
            <person name="Thomas B.C."/>
            <person name="Singh A."/>
            <person name="Wilkins M.J."/>
            <person name="Karaoz U."/>
            <person name="Brodie E.L."/>
            <person name="Williams K.H."/>
            <person name="Hubbard S.S."/>
            <person name="Banfield J.F."/>
        </authorList>
    </citation>
    <scope>NUCLEOTIDE SEQUENCE [LARGE SCALE GENOMIC DNA]</scope>
</reference>
<dbReference type="AlphaFoldDB" id="A0A1F5EY38"/>
<dbReference type="GO" id="GO:0030288">
    <property type="term" value="C:outer membrane-bounded periplasmic space"/>
    <property type="evidence" value="ECO:0007669"/>
    <property type="project" value="InterPro"/>
</dbReference>
<dbReference type="STRING" id="1817816.A2Y64_00515"/>
<sequence>MRKLFIGLFMIVLAAGSLAAEKITVAFIGLEASGVSEASAGGIADTLLDALINTKRFEIVERERLNTLMEEQGLALSGCTTTECFVQVGQLAGASKVVVGKVSKVGETYTVTVRVVDVFVGKVELSESAESNSLDGLLSVARDMAARLAANIPVVGTVVSVSGETVKLDLGRKEGVKEGDTVELYRLGEEYYHPDTGAFLGRDIEELGEAKITRVLADELSEALYSGDVPPVTGDKVRLGGRIETGGHEAVTTTTTTVRPRGKGPGFGITLSAPFLFPINDLYGDYEDFTTKGIQFGGSLMVDFFIAPIFSLGPYFGLLIYDNVIECSDLYEEDTFLEMLFGLGLKVRFVETGTVRPWLFAGIGYALVSCDFYVEDYDLGDSWSNSFTGGSFGIDGGLGVDFWLSNSFSIGLGGLFHYNGVTEVEYETGETCELNDSLYSVGGLLDIGIYF</sequence>
<feature type="chain" id="PRO_5009518463" description="Curli production assembly/transport component CsgG" evidence="1">
    <location>
        <begin position="20"/>
        <end position="451"/>
    </location>
</feature>
<accession>A0A1F5EY38</accession>
<organism evidence="2 3">
    <name type="scientific">Candidatus Coatesbacteria bacterium RBG_13_66_14</name>
    <dbReference type="NCBI Taxonomy" id="1817816"/>
    <lineage>
        <taxon>Bacteria</taxon>
        <taxon>Candidatus Coatesiibacteriota</taxon>
    </lineage>
</organism>
<evidence type="ECO:0000313" key="2">
    <source>
        <dbReference type="EMBL" id="OGD72338.1"/>
    </source>
</evidence>
<dbReference type="InterPro" id="IPR011250">
    <property type="entry name" value="OMP/PagP_B-barrel"/>
</dbReference>
<dbReference type="Proteomes" id="UP000177187">
    <property type="component" value="Unassembled WGS sequence"/>
</dbReference>
<dbReference type="EMBL" id="MFAF01000125">
    <property type="protein sequence ID" value="OGD72338.1"/>
    <property type="molecule type" value="Genomic_DNA"/>
</dbReference>
<dbReference type="Gene3D" id="2.40.160.20">
    <property type="match status" value="1"/>
</dbReference>
<gene>
    <name evidence="2" type="ORF">A2Y64_00515</name>
</gene>
<evidence type="ECO:0008006" key="4">
    <source>
        <dbReference type="Google" id="ProtNLM"/>
    </source>
</evidence>
<dbReference type="InterPro" id="IPR005534">
    <property type="entry name" value="Curli_assmbl/transp-comp_CsgG"/>
</dbReference>
<evidence type="ECO:0000313" key="3">
    <source>
        <dbReference type="Proteomes" id="UP000177187"/>
    </source>
</evidence>
<dbReference type="Gene3D" id="2.40.10.410">
    <property type="entry name" value="FlgT, C-terminal domain"/>
    <property type="match status" value="1"/>
</dbReference>
<proteinExistence type="predicted"/>
<evidence type="ECO:0000256" key="1">
    <source>
        <dbReference type="SAM" id="SignalP"/>
    </source>
</evidence>
<keyword evidence="1" id="KW-0732">Signal</keyword>